<gene>
    <name evidence="7" type="primary">6054570</name>
    <name evidence="6" type="ORF">CpipJ_CPIJ020265</name>
</gene>
<keyword evidence="1" id="KW-0500">Molybdenum</keyword>
<keyword evidence="8" id="KW-1185">Reference proteome</keyword>
<dbReference type="PROSITE" id="PS00197">
    <property type="entry name" value="2FE2S_FER_1"/>
    <property type="match status" value="1"/>
</dbReference>
<dbReference type="InterPro" id="IPR016208">
    <property type="entry name" value="Ald_Oxase/xanthine_DH-like"/>
</dbReference>
<dbReference type="EnsemblMetazoa" id="CPIJ020265-RA">
    <property type="protein sequence ID" value="CPIJ020265-PA"/>
    <property type="gene ID" value="CPIJ020265"/>
</dbReference>
<dbReference type="InterPro" id="IPR001041">
    <property type="entry name" value="2Fe-2S_ferredoxin-type"/>
</dbReference>
<evidence type="ECO:0000313" key="6">
    <source>
        <dbReference type="EMBL" id="EDS33968.1"/>
    </source>
</evidence>
<organism>
    <name type="scientific">Culex quinquefasciatus</name>
    <name type="common">Southern house mosquito</name>
    <name type="synonym">Culex pungens</name>
    <dbReference type="NCBI Taxonomy" id="7176"/>
    <lineage>
        <taxon>Eukaryota</taxon>
        <taxon>Metazoa</taxon>
        <taxon>Ecdysozoa</taxon>
        <taxon>Arthropoda</taxon>
        <taxon>Hexapoda</taxon>
        <taxon>Insecta</taxon>
        <taxon>Pterygota</taxon>
        <taxon>Neoptera</taxon>
        <taxon>Endopterygota</taxon>
        <taxon>Diptera</taxon>
        <taxon>Nematocera</taxon>
        <taxon>Culicoidea</taxon>
        <taxon>Culicidae</taxon>
        <taxon>Culicinae</taxon>
        <taxon>Culicini</taxon>
        <taxon>Culex</taxon>
        <taxon>Culex</taxon>
    </lineage>
</organism>
<dbReference type="VEuPathDB" id="VectorBase:CPIJ020265"/>
<dbReference type="InterPro" id="IPR006058">
    <property type="entry name" value="2Fe2S_fd_BS"/>
</dbReference>
<evidence type="ECO:0000256" key="4">
    <source>
        <dbReference type="SAM" id="SignalP"/>
    </source>
</evidence>
<dbReference type="STRING" id="7176.B0XLE2"/>
<sequence length="231" mass="25873">MWSHRGNWNAVRWILGRWIVRRLSGQQVRQWTDRVRIGDIKKVIDVRPFGPLARFQLVLNVRSVTTCANSGVQRSAIGPERTFAVQYLRTFPRPGQVATSSDGRVGRASKVEVYKFGRLLFGGIKFNRLQFDEQNWWRSDSAAQPNECTLKAKRVSNEACFKPNAVPVDTSLNTFIRSHAHLTGTKFMCLEGGCGACVVNVNGVHPVTKARTSWAVNSVSFVDVSALSLTH</sequence>
<keyword evidence="3" id="KW-0411">Iron-sulfur</keyword>
<feature type="chain" id="PRO_5011409546" evidence="4">
    <location>
        <begin position="26"/>
        <end position="231"/>
    </location>
</feature>
<proteinExistence type="predicted"/>
<dbReference type="GO" id="GO:0051537">
    <property type="term" value="F:2 iron, 2 sulfur cluster binding"/>
    <property type="evidence" value="ECO:0007669"/>
    <property type="project" value="UniProtKB-KW"/>
</dbReference>
<evidence type="ECO:0000256" key="1">
    <source>
        <dbReference type="ARBA" id="ARBA00022505"/>
    </source>
</evidence>
<dbReference type="AlphaFoldDB" id="B0XLE2"/>
<protein>
    <submittedName>
        <fullName evidence="6 7">Aldehyde oxidase</fullName>
    </submittedName>
</protein>
<feature type="domain" description="2Fe-2S ferredoxin-type" evidence="5">
    <location>
        <begin position="167"/>
        <end position="203"/>
    </location>
</feature>
<keyword evidence="2" id="KW-0479">Metal-binding</keyword>
<dbReference type="Proteomes" id="UP000002320">
    <property type="component" value="Unassembled WGS sequence"/>
</dbReference>
<dbReference type="InParanoid" id="B0XLE2"/>
<dbReference type="Pfam" id="PF00111">
    <property type="entry name" value="Fer2"/>
    <property type="match status" value="1"/>
</dbReference>
<dbReference type="PANTHER" id="PTHR11908:SF132">
    <property type="entry name" value="ALDEHYDE OXIDASE 1-RELATED"/>
    <property type="match status" value="1"/>
</dbReference>
<dbReference type="GO" id="GO:0016491">
    <property type="term" value="F:oxidoreductase activity"/>
    <property type="evidence" value="ECO:0007669"/>
    <property type="project" value="InterPro"/>
</dbReference>
<keyword evidence="2" id="KW-0001">2Fe-2S</keyword>
<reference evidence="6" key="1">
    <citation type="submission" date="2007-03" db="EMBL/GenBank/DDBJ databases">
        <title>Annotation of Culex pipiens quinquefasciatus.</title>
        <authorList>
            <consortium name="The Broad Institute Genome Sequencing Platform"/>
            <person name="Atkinson P.W."/>
            <person name="Hemingway J."/>
            <person name="Christensen B.M."/>
            <person name="Higgs S."/>
            <person name="Kodira C."/>
            <person name="Hannick L."/>
            <person name="Megy K."/>
            <person name="O'Leary S."/>
            <person name="Pearson M."/>
            <person name="Haas B.J."/>
            <person name="Mauceli E."/>
            <person name="Wortman J.R."/>
            <person name="Lee N.H."/>
            <person name="Guigo R."/>
            <person name="Stanke M."/>
            <person name="Alvarado L."/>
            <person name="Amedeo P."/>
            <person name="Antoine C.H."/>
            <person name="Arensburger P."/>
            <person name="Bidwell S.L."/>
            <person name="Crawford M."/>
            <person name="Camaro F."/>
            <person name="Devon K."/>
            <person name="Engels R."/>
            <person name="Hammond M."/>
            <person name="Howarth C."/>
            <person name="Koehrsen M."/>
            <person name="Lawson D."/>
            <person name="Montgomery P."/>
            <person name="Nene V."/>
            <person name="Nusbaum C."/>
            <person name="Puiu D."/>
            <person name="Romero-Severson J."/>
            <person name="Severson D.W."/>
            <person name="Shumway M."/>
            <person name="Sisk P."/>
            <person name="Stolte C."/>
            <person name="Zeng Q."/>
            <person name="Eisenstadt E."/>
            <person name="Fraser-Liggett C."/>
            <person name="Strausberg R."/>
            <person name="Galagan J."/>
            <person name="Birren B."/>
            <person name="Collins F.H."/>
        </authorList>
    </citation>
    <scope>NUCLEOTIDE SEQUENCE [LARGE SCALE GENOMIC DNA]</scope>
    <source>
        <strain evidence="6">JHB</strain>
    </source>
</reference>
<feature type="signal peptide" evidence="4">
    <location>
        <begin position="1"/>
        <end position="25"/>
    </location>
</feature>
<reference evidence="7" key="2">
    <citation type="submission" date="2021-02" db="UniProtKB">
        <authorList>
            <consortium name="EnsemblMetazoa"/>
        </authorList>
    </citation>
    <scope>IDENTIFICATION</scope>
    <source>
        <strain evidence="7">JHB</strain>
    </source>
</reference>
<keyword evidence="4" id="KW-0732">Signal</keyword>
<evidence type="ECO:0000313" key="7">
    <source>
        <dbReference type="EnsemblMetazoa" id="CPIJ020265-PA"/>
    </source>
</evidence>
<dbReference type="eggNOG" id="KOG0430">
    <property type="taxonomic scope" value="Eukaryota"/>
</dbReference>
<dbReference type="EMBL" id="DS234422">
    <property type="protein sequence ID" value="EDS33968.1"/>
    <property type="molecule type" value="Genomic_DNA"/>
</dbReference>
<dbReference type="KEGG" id="cqu:CpipJ_CPIJ020265"/>
<evidence type="ECO:0000259" key="5">
    <source>
        <dbReference type="Pfam" id="PF00111"/>
    </source>
</evidence>
<evidence type="ECO:0000256" key="3">
    <source>
        <dbReference type="ARBA" id="ARBA00023014"/>
    </source>
</evidence>
<dbReference type="HOGENOM" id="CLU_1200868_0_0_1"/>
<evidence type="ECO:0000313" key="8">
    <source>
        <dbReference type="Proteomes" id="UP000002320"/>
    </source>
</evidence>
<dbReference type="PANTHER" id="PTHR11908">
    <property type="entry name" value="XANTHINE DEHYDROGENASE"/>
    <property type="match status" value="1"/>
</dbReference>
<dbReference type="GO" id="GO:0005506">
    <property type="term" value="F:iron ion binding"/>
    <property type="evidence" value="ECO:0007669"/>
    <property type="project" value="InterPro"/>
</dbReference>
<dbReference type="VEuPathDB" id="VectorBase:CQUJHB002318"/>
<dbReference type="VEuPathDB" id="VectorBase:CQUJHB001554"/>
<dbReference type="Gene3D" id="3.10.20.30">
    <property type="match status" value="1"/>
</dbReference>
<dbReference type="SUPFAM" id="SSF54292">
    <property type="entry name" value="2Fe-2S ferredoxin-like"/>
    <property type="match status" value="1"/>
</dbReference>
<dbReference type="InterPro" id="IPR036010">
    <property type="entry name" value="2Fe-2S_ferredoxin-like_sf"/>
</dbReference>
<accession>B0XLE2</accession>
<keyword evidence="2" id="KW-0408">Iron</keyword>
<evidence type="ECO:0000256" key="2">
    <source>
        <dbReference type="ARBA" id="ARBA00022714"/>
    </source>
</evidence>
<dbReference type="OrthoDB" id="8300278at2759"/>
<dbReference type="InterPro" id="IPR012675">
    <property type="entry name" value="Beta-grasp_dom_sf"/>
</dbReference>
<name>B0XLE2_CULQU</name>